<sequence>LRAENEQLKEKLATFEDAHQPTLFVRPEAPCVIELQRDPALITWQRLIKELAYSPSEMIVGFTLGVEEEAMVEAYGEGVYLNGDPLMPRRAQQLRNADRVPSKFIRLIGVLVTFLRGAWRADAEREKQQLMNEIDEELKERKQELDEGYQKLREDKGTQTFSRGGVYSESDETAKRFKASVLKII</sequence>
<organism evidence="2 3">
    <name type="scientific">Parascaris equorum</name>
    <name type="common">Equine roundworm</name>
    <dbReference type="NCBI Taxonomy" id="6256"/>
    <lineage>
        <taxon>Eukaryota</taxon>
        <taxon>Metazoa</taxon>
        <taxon>Ecdysozoa</taxon>
        <taxon>Nematoda</taxon>
        <taxon>Chromadorea</taxon>
        <taxon>Rhabditida</taxon>
        <taxon>Spirurina</taxon>
        <taxon>Ascaridomorpha</taxon>
        <taxon>Ascaridoidea</taxon>
        <taxon>Ascarididae</taxon>
        <taxon>Parascaris</taxon>
    </lineage>
</organism>
<evidence type="ECO:0000256" key="1">
    <source>
        <dbReference type="SAM" id="Coils"/>
    </source>
</evidence>
<keyword evidence="2" id="KW-1185">Reference proteome</keyword>
<evidence type="ECO:0000313" key="3">
    <source>
        <dbReference type="WBParaSite" id="PEQ_0000837901-mRNA-1"/>
    </source>
</evidence>
<name>A0A914RPF3_PAREQ</name>
<protein>
    <submittedName>
        <fullName evidence="3">Uncharacterized protein</fullName>
    </submittedName>
</protein>
<feature type="coiled-coil region" evidence="1">
    <location>
        <begin position="120"/>
        <end position="155"/>
    </location>
</feature>
<evidence type="ECO:0000313" key="2">
    <source>
        <dbReference type="Proteomes" id="UP000887564"/>
    </source>
</evidence>
<reference evidence="3" key="1">
    <citation type="submission" date="2022-11" db="UniProtKB">
        <authorList>
            <consortium name="WormBaseParasite"/>
        </authorList>
    </citation>
    <scope>IDENTIFICATION</scope>
</reference>
<dbReference type="AlphaFoldDB" id="A0A914RPF3"/>
<accession>A0A914RPF3</accession>
<dbReference type="WBParaSite" id="PEQ_0000837901-mRNA-1">
    <property type="protein sequence ID" value="PEQ_0000837901-mRNA-1"/>
    <property type="gene ID" value="PEQ_0000837901"/>
</dbReference>
<dbReference type="Proteomes" id="UP000887564">
    <property type="component" value="Unplaced"/>
</dbReference>
<keyword evidence="1" id="KW-0175">Coiled coil</keyword>
<proteinExistence type="predicted"/>